<dbReference type="GO" id="GO:0008270">
    <property type="term" value="F:zinc ion binding"/>
    <property type="evidence" value="ECO:0007669"/>
    <property type="project" value="UniProtKB-KW"/>
</dbReference>
<dbReference type="GO" id="GO:0031267">
    <property type="term" value="F:small GTPase binding"/>
    <property type="evidence" value="ECO:0007669"/>
    <property type="project" value="InterPro"/>
</dbReference>
<feature type="region of interest" description="Disordered" evidence="6">
    <location>
        <begin position="207"/>
        <end position="350"/>
    </location>
</feature>
<dbReference type="SUPFAM" id="SSF49562">
    <property type="entry name" value="C2 domain (Calcium/lipid-binding domain, CaLB)"/>
    <property type="match status" value="2"/>
</dbReference>
<protein>
    <submittedName>
        <fullName evidence="10">Rabphilin 3A</fullName>
    </submittedName>
</protein>
<dbReference type="Proteomes" id="UP001163046">
    <property type="component" value="Unassembled WGS sequence"/>
</dbReference>
<dbReference type="PANTHER" id="PTHR45729">
    <property type="entry name" value="RABPHILIN, ISOFORM A"/>
    <property type="match status" value="1"/>
</dbReference>
<gene>
    <name evidence="10" type="primary">RPH3A</name>
    <name evidence="10" type="ORF">OS493_004059</name>
</gene>
<evidence type="ECO:0000259" key="8">
    <source>
        <dbReference type="PROSITE" id="PS50178"/>
    </source>
</evidence>
<feature type="domain" description="C2" evidence="7">
    <location>
        <begin position="529"/>
        <end position="662"/>
    </location>
</feature>
<evidence type="ECO:0000313" key="10">
    <source>
        <dbReference type="EMBL" id="KAJ7387095.1"/>
    </source>
</evidence>
<comment type="caution">
    <text evidence="10">The sequence shown here is derived from an EMBL/GenBank/DDBJ whole genome shotgun (WGS) entry which is preliminary data.</text>
</comment>
<keyword evidence="11" id="KW-1185">Reference proteome</keyword>
<evidence type="ECO:0000256" key="2">
    <source>
        <dbReference type="ARBA" id="ARBA00022737"/>
    </source>
</evidence>
<dbReference type="InterPro" id="IPR011011">
    <property type="entry name" value="Znf_FYVE_PHD"/>
</dbReference>
<feature type="domain" description="RabBD" evidence="9">
    <location>
        <begin position="42"/>
        <end position="159"/>
    </location>
</feature>
<evidence type="ECO:0000259" key="9">
    <source>
        <dbReference type="PROSITE" id="PS50916"/>
    </source>
</evidence>
<dbReference type="EMBL" id="MU825874">
    <property type="protein sequence ID" value="KAJ7387095.1"/>
    <property type="molecule type" value="Genomic_DNA"/>
</dbReference>
<dbReference type="Gene3D" id="3.30.40.10">
    <property type="entry name" value="Zinc/RING finger domain, C3HC4 (zinc finger)"/>
    <property type="match status" value="1"/>
</dbReference>
<sequence>MGELTSVVEEPRWVCPNDRQLSLRAKLNSGWSFHSSGPARKTGRKTDISDNEQEIIRNVLERSDRIRQVEEERIGRLVEKLENMRNNAIGDGKDTCLLCNHKFAALKVVSKRCDICEKCVCQKCGLDVQDSEGDFIWLCMLCSEQRELWKRTGAWFFKAIPKYTYPEPGRQRRISSNRKDTTSSNSSDQLIFPQTNKYNRTWTSYSKSKDNLDSDIREESHSEDEESSSSSDEMTFDRPKPRTRSRARSSTSDEPVSYPSRRSTEISMPGSSILENIDTPPPFRKRTLAMSQEEKQRHPSEVSLNTSSFQATNGQLSPDSSQTRAEPPKVEKSGSFTERVNSTDKGDEVDGRMKPLVKKQDTEEEDIDELVRTFKQSEAAVPKEAGESGLGTVEFDVHYEKQHSQLQVTVICAKGLKAMDSGGTSDPYVKLHLLPGASKSNKLRTHTKYKTLNPQYDETLIYHGITDEDISKKSLRLQIFDEDKLGRNSLIGETCVVLKIFHIKPSQSLKRSLVSRASFDEGRESPEPNLGRLQLSLKYKSQKNQLVVGVIRCAGLAAMDANGYSDPYVKCYLKPDAHKKSKKRTSVKKKTLNPEYNEEFVYDIPHSDLAKKTLELTVWDHDVGKSNDFIGGVALDINSSGSSLMHWYDMLKTPNQVHTHWHTLEKLTNHEQE</sequence>
<dbReference type="InterPro" id="IPR043566">
    <property type="entry name" value="Rabphilin/DOC2/Noc2"/>
</dbReference>
<dbReference type="PRINTS" id="PR00360">
    <property type="entry name" value="C2DOMAIN"/>
</dbReference>
<feature type="compositionally biased region" description="Polar residues" evidence="6">
    <location>
        <begin position="302"/>
        <end position="324"/>
    </location>
</feature>
<proteinExistence type="predicted"/>
<dbReference type="Pfam" id="PF02318">
    <property type="entry name" value="FYVE_2"/>
    <property type="match status" value="1"/>
</dbReference>
<evidence type="ECO:0000259" key="7">
    <source>
        <dbReference type="PROSITE" id="PS50004"/>
    </source>
</evidence>
<dbReference type="PROSITE" id="PS50916">
    <property type="entry name" value="RABBD"/>
    <property type="match status" value="1"/>
</dbReference>
<evidence type="ECO:0000256" key="3">
    <source>
        <dbReference type="ARBA" id="ARBA00022771"/>
    </source>
</evidence>
<evidence type="ECO:0000256" key="6">
    <source>
        <dbReference type="SAM" id="MobiDB-lite"/>
    </source>
</evidence>
<evidence type="ECO:0000256" key="4">
    <source>
        <dbReference type="ARBA" id="ARBA00022833"/>
    </source>
</evidence>
<dbReference type="InterPro" id="IPR001565">
    <property type="entry name" value="Synaptotagmin"/>
</dbReference>
<dbReference type="PRINTS" id="PR00399">
    <property type="entry name" value="SYNAPTOTAGMN"/>
</dbReference>
<dbReference type="SUPFAM" id="SSF57903">
    <property type="entry name" value="FYVE/PHD zinc finger"/>
    <property type="match status" value="1"/>
</dbReference>
<dbReference type="InterPro" id="IPR010911">
    <property type="entry name" value="Rab_BD"/>
</dbReference>
<dbReference type="AlphaFoldDB" id="A0A9W9ZTA3"/>
<feature type="region of interest" description="Disordered" evidence="6">
    <location>
        <begin position="167"/>
        <end position="190"/>
    </location>
</feature>
<dbReference type="PROSITE" id="PS50178">
    <property type="entry name" value="ZF_FYVE"/>
    <property type="match status" value="1"/>
</dbReference>
<feature type="compositionally biased region" description="Polar residues" evidence="6">
    <location>
        <begin position="265"/>
        <end position="274"/>
    </location>
</feature>
<evidence type="ECO:0000313" key="11">
    <source>
        <dbReference type="Proteomes" id="UP001163046"/>
    </source>
</evidence>
<organism evidence="10 11">
    <name type="scientific">Desmophyllum pertusum</name>
    <dbReference type="NCBI Taxonomy" id="174260"/>
    <lineage>
        <taxon>Eukaryota</taxon>
        <taxon>Metazoa</taxon>
        <taxon>Cnidaria</taxon>
        <taxon>Anthozoa</taxon>
        <taxon>Hexacorallia</taxon>
        <taxon>Scleractinia</taxon>
        <taxon>Caryophylliina</taxon>
        <taxon>Caryophylliidae</taxon>
        <taxon>Desmophyllum</taxon>
    </lineage>
</organism>
<dbReference type="CDD" id="cd08384">
    <property type="entry name" value="C2B_Rabphilin_Doc2"/>
    <property type="match status" value="1"/>
</dbReference>
<dbReference type="GO" id="GO:0006887">
    <property type="term" value="P:exocytosis"/>
    <property type="evidence" value="ECO:0007669"/>
    <property type="project" value="TreeGrafter"/>
</dbReference>
<keyword evidence="2" id="KW-0677">Repeat</keyword>
<reference evidence="10" key="1">
    <citation type="submission" date="2023-01" db="EMBL/GenBank/DDBJ databases">
        <title>Genome assembly of the deep-sea coral Lophelia pertusa.</title>
        <authorList>
            <person name="Herrera S."/>
            <person name="Cordes E."/>
        </authorList>
    </citation>
    <scope>NUCLEOTIDE SEQUENCE</scope>
    <source>
        <strain evidence="10">USNM1676648</strain>
        <tissue evidence="10">Polyp</tissue>
    </source>
</reference>
<dbReference type="InterPro" id="IPR035892">
    <property type="entry name" value="C2_domain_sf"/>
</dbReference>
<dbReference type="InterPro" id="IPR017455">
    <property type="entry name" value="Znf_FYVE-rel"/>
</dbReference>
<dbReference type="Pfam" id="PF00168">
    <property type="entry name" value="C2"/>
    <property type="match status" value="2"/>
</dbReference>
<dbReference type="PROSITE" id="PS50004">
    <property type="entry name" value="C2"/>
    <property type="match status" value="2"/>
</dbReference>
<keyword evidence="3 5" id="KW-0863">Zinc-finger</keyword>
<feature type="domain" description="C2" evidence="7">
    <location>
        <begin position="389"/>
        <end position="513"/>
    </location>
</feature>
<evidence type="ECO:0000256" key="1">
    <source>
        <dbReference type="ARBA" id="ARBA00022723"/>
    </source>
</evidence>
<dbReference type="InterPro" id="IPR000008">
    <property type="entry name" value="C2_dom"/>
</dbReference>
<name>A0A9W9ZTA3_9CNID</name>
<dbReference type="InterPro" id="IPR013083">
    <property type="entry name" value="Znf_RING/FYVE/PHD"/>
</dbReference>
<keyword evidence="1" id="KW-0479">Metal-binding</keyword>
<feature type="domain" description="FYVE-type" evidence="8">
    <location>
        <begin position="90"/>
        <end position="147"/>
    </location>
</feature>
<feature type="compositionally biased region" description="Basic and acidic residues" evidence="6">
    <location>
        <begin position="207"/>
        <end position="220"/>
    </location>
</feature>
<feature type="compositionally biased region" description="Basic and acidic residues" evidence="6">
    <location>
        <begin position="341"/>
        <end position="350"/>
    </location>
</feature>
<dbReference type="SMART" id="SM00239">
    <property type="entry name" value="C2"/>
    <property type="match status" value="2"/>
</dbReference>
<dbReference type="PANTHER" id="PTHR45729:SF6">
    <property type="entry name" value="RABPHILIN, ISOFORM A"/>
    <property type="match status" value="1"/>
</dbReference>
<dbReference type="OrthoDB" id="270970at2759"/>
<dbReference type="GO" id="GO:0006886">
    <property type="term" value="P:intracellular protein transport"/>
    <property type="evidence" value="ECO:0007669"/>
    <property type="project" value="InterPro"/>
</dbReference>
<evidence type="ECO:0000256" key="5">
    <source>
        <dbReference type="PROSITE-ProRule" id="PRU00091"/>
    </source>
</evidence>
<dbReference type="Gene3D" id="2.60.40.150">
    <property type="entry name" value="C2 domain"/>
    <property type="match status" value="2"/>
</dbReference>
<dbReference type="InterPro" id="IPR041282">
    <property type="entry name" value="FYVE_2"/>
</dbReference>
<dbReference type="GO" id="GO:0016020">
    <property type="term" value="C:membrane"/>
    <property type="evidence" value="ECO:0007669"/>
    <property type="project" value="InterPro"/>
</dbReference>
<accession>A0A9W9ZTA3</accession>
<keyword evidence="4" id="KW-0862">Zinc</keyword>